<keyword evidence="3" id="KW-1185">Reference proteome</keyword>
<organism evidence="2 3">
    <name type="scientific">Microlunatus endophyticus</name>
    <dbReference type="NCBI Taxonomy" id="1716077"/>
    <lineage>
        <taxon>Bacteria</taxon>
        <taxon>Bacillati</taxon>
        <taxon>Actinomycetota</taxon>
        <taxon>Actinomycetes</taxon>
        <taxon>Propionibacteriales</taxon>
        <taxon>Propionibacteriaceae</taxon>
        <taxon>Microlunatus</taxon>
    </lineage>
</organism>
<evidence type="ECO:0000313" key="3">
    <source>
        <dbReference type="Proteomes" id="UP000613840"/>
    </source>
</evidence>
<sequence length="208" mass="22006">MNATPATERPVSALPDLRPQLARAQQWVETLIAGVTPDQFDDPTPCEEFDVRTLIGHLYTGARRVEAMGKGRDARTVEFITDLPDGDLAAGYRSHTAASRLAWAGKDLGEPVTAPWGTVPGALAVGGYLQEALTHGWDLAVATGQPAEADADLAAAALAVAHRALPAQPRGGPVPFGPVVEARQDASPTERLVNWTGRSAADWMKRVG</sequence>
<feature type="domain" description="Mycothiol-dependent maleylpyruvate isomerase metal-binding" evidence="1">
    <location>
        <begin position="25"/>
        <end position="140"/>
    </location>
</feature>
<evidence type="ECO:0000313" key="2">
    <source>
        <dbReference type="EMBL" id="GGL57621.1"/>
    </source>
</evidence>
<dbReference type="Gene3D" id="1.20.120.450">
    <property type="entry name" value="dinb family like domain"/>
    <property type="match status" value="1"/>
</dbReference>
<dbReference type="InterPro" id="IPR017520">
    <property type="entry name" value="CHP03086"/>
</dbReference>
<name>A0A917W1G0_9ACTN</name>
<dbReference type="GO" id="GO:0046872">
    <property type="term" value="F:metal ion binding"/>
    <property type="evidence" value="ECO:0007669"/>
    <property type="project" value="InterPro"/>
</dbReference>
<dbReference type="NCBIfam" id="TIGR03083">
    <property type="entry name" value="maleylpyruvate isomerase family mycothiol-dependent enzyme"/>
    <property type="match status" value="1"/>
</dbReference>
<dbReference type="InterPro" id="IPR017517">
    <property type="entry name" value="Maleyloyr_isom"/>
</dbReference>
<dbReference type="AlphaFoldDB" id="A0A917W1G0"/>
<proteinExistence type="predicted"/>
<dbReference type="NCBIfam" id="TIGR03086">
    <property type="entry name" value="TIGR03086 family metal-binding protein"/>
    <property type="match status" value="1"/>
</dbReference>
<dbReference type="RefSeq" id="WP_188894572.1">
    <property type="nucleotide sequence ID" value="NZ_BMMZ01000003.1"/>
</dbReference>
<reference evidence="2" key="2">
    <citation type="submission" date="2020-09" db="EMBL/GenBank/DDBJ databases">
        <authorList>
            <person name="Sun Q."/>
            <person name="Zhou Y."/>
        </authorList>
    </citation>
    <scope>NUCLEOTIDE SEQUENCE</scope>
    <source>
        <strain evidence="2">CGMCC 4.7306</strain>
    </source>
</reference>
<protein>
    <submittedName>
        <fullName evidence="2">TIGR03086 family protein</fullName>
    </submittedName>
</protein>
<evidence type="ECO:0000259" key="1">
    <source>
        <dbReference type="Pfam" id="PF11716"/>
    </source>
</evidence>
<dbReference type="SUPFAM" id="SSF109854">
    <property type="entry name" value="DinB/YfiT-like putative metalloenzymes"/>
    <property type="match status" value="1"/>
</dbReference>
<dbReference type="EMBL" id="BMMZ01000003">
    <property type="protein sequence ID" value="GGL57621.1"/>
    <property type="molecule type" value="Genomic_DNA"/>
</dbReference>
<accession>A0A917W1G0</accession>
<gene>
    <name evidence="2" type="ORF">GCM10011575_14970</name>
</gene>
<dbReference type="InterPro" id="IPR034660">
    <property type="entry name" value="DinB/YfiT-like"/>
</dbReference>
<dbReference type="Pfam" id="PF11716">
    <property type="entry name" value="MDMPI_N"/>
    <property type="match status" value="1"/>
</dbReference>
<dbReference type="Proteomes" id="UP000613840">
    <property type="component" value="Unassembled WGS sequence"/>
</dbReference>
<reference evidence="2" key="1">
    <citation type="journal article" date="2014" name="Int. J. Syst. Evol. Microbiol.">
        <title>Complete genome sequence of Corynebacterium casei LMG S-19264T (=DSM 44701T), isolated from a smear-ripened cheese.</title>
        <authorList>
            <consortium name="US DOE Joint Genome Institute (JGI-PGF)"/>
            <person name="Walter F."/>
            <person name="Albersmeier A."/>
            <person name="Kalinowski J."/>
            <person name="Ruckert C."/>
        </authorList>
    </citation>
    <scope>NUCLEOTIDE SEQUENCE</scope>
    <source>
        <strain evidence="2">CGMCC 4.7306</strain>
    </source>
</reference>
<dbReference type="InterPro" id="IPR024344">
    <property type="entry name" value="MDMPI_metal-binding"/>
</dbReference>
<comment type="caution">
    <text evidence="2">The sequence shown here is derived from an EMBL/GenBank/DDBJ whole genome shotgun (WGS) entry which is preliminary data.</text>
</comment>